<reference evidence="1 2" key="1">
    <citation type="submission" date="2017-04" db="EMBL/GenBank/DDBJ databases">
        <title>Cronobacter sakazakii, ST83 Lineage Isolates.</title>
        <authorList>
            <person name="Chase H."/>
            <person name="Tall B."/>
            <person name="Gopinath G."/>
            <person name="Lehner A."/>
        </authorList>
    </citation>
    <scope>NUCLEOTIDE SEQUENCE [LARGE SCALE GENOMIC DNA]</scope>
    <source>
        <strain evidence="1 2">MOD1_Comp15</strain>
    </source>
</reference>
<gene>
    <name evidence="1" type="ORF">B7T07_01125</name>
</gene>
<dbReference type="EMBL" id="NCTU01000002">
    <property type="protein sequence ID" value="PUW06890.1"/>
    <property type="molecule type" value="Genomic_DNA"/>
</dbReference>
<dbReference type="AlphaFoldDB" id="A0AA45C352"/>
<protein>
    <submittedName>
        <fullName evidence="1">Coat protein</fullName>
    </submittedName>
</protein>
<evidence type="ECO:0000313" key="2">
    <source>
        <dbReference type="Proteomes" id="UP000244856"/>
    </source>
</evidence>
<evidence type="ECO:0000313" key="1">
    <source>
        <dbReference type="EMBL" id="PUW06890.1"/>
    </source>
</evidence>
<proteinExistence type="predicted"/>
<dbReference type="Proteomes" id="UP000244856">
    <property type="component" value="Unassembled WGS sequence"/>
</dbReference>
<accession>A0AA45C352</accession>
<keyword evidence="1" id="KW-0167">Capsid protein</keyword>
<dbReference type="Gene3D" id="2.40.30.240">
    <property type="match status" value="1"/>
</dbReference>
<name>A0AA45C352_CROSK</name>
<sequence>MALSEGQLVTYAIDEVIETVQNLTPMAERVSKYTPPAASMQRSGNTVWMPLEQEAPTQRGWDLTGKETDILELSVKVNLNDPDNDFFALRADDVRDETSYRRRIQASAKKLANNVEAEIARQAVEMGSLVVTSTSPIGSANSGWDFISEAESLMFARELNRDAGLSFFFNPNDYRGAGRDLAGKDFYGRIQDDAYSKGVIQKQVAGFNDVLRSPKLPSLAASTATGVTVSGAQKFKPEAWKDDVDGNRENVDNRTAVVAVSSGTGFKRGDKISFAGVKFLSQMAKNVLTQDATFSVVAVNGNNLTITPKPIALDDTSLTAEQRAYANVNTSLANNAAVTVWNTDTVSANVFWADDSIRLVSQPIPLNHDLFSGMKSQSFSVPGTGLNGVIAFQGDIDQLGGKCRIALWYAASAVRPEAIGVGLASQNVATTPSA</sequence>
<dbReference type="Pfam" id="PF11651">
    <property type="entry name" value="P22_CoatProtein"/>
    <property type="match status" value="1"/>
</dbReference>
<dbReference type="InterPro" id="IPR024659">
    <property type="entry name" value="Phage_coat_Gp5"/>
</dbReference>
<dbReference type="RefSeq" id="WP_085107339.1">
    <property type="nucleotide sequence ID" value="NZ_NCTU01000002.1"/>
</dbReference>
<organism evidence="1 2">
    <name type="scientific">Cronobacter sakazakii</name>
    <name type="common">Enterobacter sakazakii</name>
    <dbReference type="NCBI Taxonomy" id="28141"/>
    <lineage>
        <taxon>Bacteria</taxon>
        <taxon>Pseudomonadati</taxon>
        <taxon>Pseudomonadota</taxon>
        <taxon>Gammaproteobacteria</taxon>
        <taxon>Enterobacterales</taxon>
        <taxon>Enterobacteriaceae</taxon>
        <taxon>Cronobacter</taxon>
    </lineage>
</organism>
<keyword evidence="1" id="KW-0946">Virion</keyword>
<comment type="caution">
    <text evidence="1">The sequence shown here is derived from an EMBL/GenBank/DDBJ whole genome shotgun (WGS) entry which is preliminary data.</text>
</comment>